<protein>
    <recommendedName>
        <fullName evidence="5">Lipoprotein</fullName>
    </recommendedName>
</protein>
<feature type="chain" id="PRO_5047131080" description="Lipoprotein" evidence="2">
    <location>
        <begin position="22"/>
        <end position="123"/>
    </location>
</feature>
<comment type="caution">
    <text evidence="3">The sequence shown here is derived from an EMBL/GenBank/DDBJ whole genome shotgun (WGS) entry which is preliminary data.</text>
</comment>
<sequence length="123" mass="13385">MNKAYLGATLLVLAGCGSASASAINPSDDLHCAVVIRTLERGADQLGANATARKGLYVLQTWYFSKIKRERLDEAQGVVEAMKKYPGEVSSAGQKCSDRAFSDPGFSRWKSFASDDYDRKATR</sequence>
<evidence type="ECO:0000313" key="4">
    <source>
        <dbReference type="Proteomes" id="UP000597613"/>
    </source>
</evidence>
<evidence type="ECO:0000256" key="1">
    <source>
        <dbReference type="SAM" id="MobiDB-lite"/>
    </source>
</evidence>
<keyword evidence="4" id="KW-1185">Reference proteome</keyword>
<gene>
    <name evidence="3" type="ORF">H8S47_09840</name>
</gene>
<dbReference type="PROSITE" id="PS51257">
    <property type="entry name" value="PROKAR_LIPOPROTEIN"/>
    <property type="match status" value="1"/>
</dbReference>
<evidence type="ECO:0000256" key="2">
    <source>
        <dbReference type="SAM" id="SignalP"/>
    </source>
</evidence>
<feature type="signal peptide" evidence="2">
    <location>
        <begin position="1"/>
        <end position="21"/>
    </location>
</feature>
<reference evidence="3 4" key="1">
    <citation type="submission" date="2020-08" db="EMBL/GenBank/DDBJ databases">
        <title>Putative novel bacterial strains isolated from necrotic wheat leaf tissues caused by Xanthomonas translucens.</title>
        <authorList>
            <person name="Tambong J.T."/>
        </authorList>
    </citation>
    <scope>NUCLEOTIDE SEQUENCE [LARGE SCALE GENOMIC DNA]</scope>
    <source>
        <strain evidence="4">DOAB 1063</strain>
    </source>
</reference>
<name>A0ABR7APV7_9SPHN</name>
<dbReference type="EMBL" id="JACONT010000018">
    <property type="protein sequence ID" value="MBC3941977.1"/>
    <property type="molecule type" value="Genomic_DNA"/>
</dbReference>
<dbReference type="Proteomes" id="UP000597613">
    <property type="component" value="Unassembled WGS sequence"/>
</dbReference>
<dbReference type="RefSeq" id="WP_187503693.1">
    <property type="nucleotide sequence ID" value="NZ_CP162536.1"/>
</dbReference>
<organism evidence="3 4">
    <name type="scientific">Sphingomonas albertensis</name>
    <dbReference type="NCBI Taxonomy" id="2762591"/>
    <lineage>
        <taxon>Bacteria</taxon>
        <taxon>Pseudomonadati</taxon>
        <taxon>Pseudomonadota</taxon>
        <taxon>Alphaproteobacteria</taxon>
        <taxon>Sphingomonadales</taxon>
        <taxon>Sphingomonadaceae</taxon>
        <taxon>Sphingomonas</taxon>
    </lineage>
</organism>
<evidence type="ECO:0000313" key="3">
    <source>
        <dbReference type="EMBL" id="MBC3941977.1"/>
    </source>
</evidence>
<evidence type="ECO:0008006" key="5">
    <source>
        <dbReference type="Google" id="ProtNLM"/>
    </source>
</evidence>
<feature type="region of interest" description="Disordered" evidence="1">
    <location>
        <begin position="88"/>
        <end position="123"/>
    </location>
</feature>
<keyword evidence="2" id="KW-0732">Signal</keyword>
<proteinExistence type="predicted"/>
<accession>A0ABR7APV7</accession>